<sequence>MIALEKSRQYLEQLGLVQAAAVLESRLEAAAQKQLPYAEFLADLLGVEAAARRERYLRTRTRLAHLPYYRTLEQFDFRFQPSIDERQVRELATLAFVADAANVIFLGPPGVGKTHLAVALGIRAIEQGYGVYFVRAHDLLEDLRRAQAEHRLDRRMRVYLAPKVLIIDEFGVWPYDRAAATALFALISARYERGSVILTSNKGFAEWGEVLGDAVIATAILDRLLHHSHVLNIRGESYRLRDKKRAGLFTTVPPHPGGLPTEPPKE</sequence>
<keyword evidence="3" id="KW-0067">ATP-binding</keyword>
<dbReference type="InterPro" id="IPR027417">
    <property type="entry name" value="P-loop_NTPase"/>
</dbReference>
<dbReference type="GO" id="GO:0006260">
    <property type="term" value="P:DNA replication"/>
    <property type="evidence" value="ECO:0007669"/>
    <property type="project" value="TreeGrafter"/>
</dbReference>
<evidence type="ECO:0000313" key="5">
    <source>
        <dbReference type="EMBL" id="BDG59306.1"/>
    </source>
</evidence>
<dbReference type="PIRSF" id="PIRSF003073">
    <property type="entry name" value="DNAC_TnpB_IstB"/>
    <property type="match status" value="1"/>
</dbReference>
<dbReference type="Gene3D" id="3.40.50.300">
    <property type="entry name" value="P-loop containing nucleotide triphosphate hydrolases"/>
    <property type="match status" value="1"/>
</dbReference>
<evidence type="ECO:0000256" key="2">
    <source>
        <dbReference type="ARBA" id="ARBA00022741"/>
    </source>
</evidence>
<dbReference type="InterPro" id="IPR047661">
    <property type="entry name" value="IstB"/>
</dbReference>
<dbReference type="NCBIfam" id="NF038214">
    <property type="entry name" value="IS21_help_AAA"/>
    <property type="match status" value="1"/>
</dbReference>
<dbReference type="PANTHER" id="PTHR30050:SF4">
    <property type="entry name" value="ATP-BINDING PROTEIN RV3427C IN INSERTION SEQUENCE-RELATED"/>
    <property type="match status" value="1"/>
</dbReference>
<dbReference type="Pfam" id="PF01695">
    <property type="entry name" value="IstB_IS21"/>
    <property type="match status" value="1"/>
</dbReference>
<keyword evidence="2" id="KW-0547">Nucleotide-binding</keyword>
<dbReference type="KEGG" id="cmic:caldi_03960"/>
<dbReference type="InterPro" id="IPR001270">
    <property type="entry name" value="ClpA/B"/>
</dbReference>
<dbReference type="AlphaFoldDB" id="A0AA35CL37"/>
<dbReference type="CDD" id="cd00009">
    <property type="entry name" value="AAA"/>
    <property type="match status" value="1"/>
</dbReference>
<accession>A0AA35CL37</accession>
<gene>
    <name evidence="5" type="primary">istB</name>
    <name evidence="5" type="ORF">caldi_03960</name>
</gene>
<feature type="domain" description="AAA+ ATPase" evidence="4">
    <location>
        <begin position="99"/>
        <end position="231"/>
    </location>
</feature>
<dbReference type="InterPro" id="IPR028350">
    <property type="entry name" value="DNAC/IstB-like"/>
</dbReference>
<evidence type="ECO:0000256" key="1">
    <source>
        <dbReference type="ARBA" id="ARBA00008059"/>
    </source>
</evidence>
<dbReference type="PANTHER" id="PTHR30050">
    <property type="entry name" value="CHROMOSOMAL REPLICATION INITIATOR PROTEIN DNAA"/>
    <property type="match status" value="1"/>
</dbReference>
<dbReference type="Proteomes" id="UP001163687">
    <property type="component" value="Chromosome"/>
</dbReference>
<comment type="similarity">
    <text evidence="1">Belongs to the IS21/IS1162 putative ATP-binding protein family.</text>
</comment>
<dbReference type="EMBL" id="AP025628">
    <property type="protein sequence ID" value="BDG59306.1"/>
    <property type="molecule type" value="Genomic_DNA"/>
</dbReference>
<protein>
    <submittedName>
        <fullName evidence="5">ATPase AAA</fullName>
    </submittedName>
</protein>
<organism evidence="5 6">
    <name type="scientific">Caldinitratiruptor microaerophilus</name>
    <dbReference type="NCBI Taxonomy" id="671077"/>
    <lineage>
        <taxon>Bacteria</taxon>
        <taxon>Bacillati</taxon>
        <taxon>Bacillota</taxon>
        <taxon>Clostridia</taxon>
        <taxon>Eubacteriales</taxon>
        <taxon>Symbiobacteriaceae</taxon>
        <taxon>Caldinitratiruptor</taxon>
    </lineage>
</organism>
<dbReference type="PRINTS" id="PR00300">
    <property type="entry name" value="CLPPROTEASEA"/>
</dbReference>
<dbReference type="SUPFAM" id="SSF52540">
    <property type="entry name" value="P-loop containing nucleoside triphosphate hydrolases"/>
    <property type="match status" value="1"/>
</dbReference>
<evidence type="ECO:0000313" key="6">
    <source>
        <dbReference type="Proteomes" id="UP001163687"/>
    </source>
</evidence>
<dbReference type="InterPro" id="IPR003593">
    <property type="entry name" value="AAA+_ATPase"/>
</dbReference>
<evidence type="ECO:0000256" key="3">
    <source>
        <dbReference type="ARBA" id="ARBA00022840"/>
    </source>
</evidence>
<keyword evidence="6" id="KW-1185">Reference proteome</keyword>
<dbReference type="InterPro" id="IPR002611">
    <property type="entry name" value="IstB_ATP-bd"/>
</dbReference>
<evidence type="ECO:0000259" key="4">
    <source>
        <dbReference type="SMART" id="SM00382"/>
    </source>
</evidence>
<reference evidence="5" key="1">
    <citation type="submission" date="2022-03" db="EMBL/GenBank/DDBJ databases">
        <title>Complete genome sequence of Caldinitratiruptor microaerophilus.</title>
        <authorList>
            <person name="Mukaiyama R."/>
            <person name="Nishiyama T."/>
            <person name="Ueda K."/>
        </authorList>
    </citation>
    <scope>NUCLEOTIDE SEQUENCE</scope>
    <source>
        <strain evidence="5">JCM 16183</strain>
    </source>
</reference>
<name>A0AA35CL37_9FIRM</name>
<dbReference type="SMART" id="SM00382">
    <property type="entry name" value="AAA"/>
    <property type="match status" value="1"/>
</dbReference>
<dbReference type="GO" id="GO:0005524">
    <property type="term" value="F:ATP binding"/>
    <property type="evidence" value="ECO:0007669"/>
    <property type="project" value="UniProtKB-KW"/>
</dbReference>
<proteinExistence type="inferred from homology"/>